<sequence length="134" mass="14707">MVGTMILVAGNSTRQTALLVDLFLQPEYRADKKRSSSSPIATTRPPSRSSRARCTRACTSSPLLWAKNRLVVGTSKAHMDPTAFPNPEKLNTHRPREQYFLLGVGLHFCFDARLIGPAIASMLKETSSCLAFVA</sequence>
<dbReference type="GO" id="GO:0005506">
    <property type="term" value="F:iron ion binding"/>
    <property type="evidence" value="ECO:0007669"/>
    <property type="project" value="InterPro"/>
</dbReference>
<dbReference type="Proteomes" id="UP000077684">
    <property type="component" value="Unassembled WGS sequence"/>
</dbReference>
<keyword evidence="3" id="KW-1185">Reference proteome</keyword>
<dbReference type="GO" id="GO:0004497">
    <property type="term" value="F:monooxygenase activity"/>
    <property type="evidence" value="ECO:0007669"/>
    <property type="project" value="InterPro"/>
</dbReference>
<evidence type="ECO:0000313" key="2">
    <source>
        <dbReference type="EMBL" id="KAE8247146.1"/>
    </source>
</evidence>
<reference evidence="2" key="2">
    <citation type="journal article" date="2019" name="IMA Fungus">
        <title>Genome sequencing and comparison of five Tilletia species to identify candidate genes for the detection of regulated species infecting wheat.</title>
        <authorList>
            <person name="Nguyen H.D.T."/>
            <person name="Sultana T."/>
            <person name="Kesanakurti P."/>
            <person name="Hambleton S."/>
        </authorList>
    </citation>
    <scope>NUCLEOTIDE SEQUENCE</scope>
    <source>
        <strain evidence="2">DAOMC 236426</strain>
    </source>
</reference>
<dbReference type="InterPro" id="IPR036396">
    <property type="entry name" value="Cyt_P450_sf"/>
</dbReference>
<name>A0A8X7MRW8_9BASI</name>
<dbReference type="SUPFAM" id="SSF48264">
    <property type="entry name" value="Cytochrome P450"/>
    <property type="match status" value="1"/>
</dbReference>
<comment type="caution">
    <text evidence="2">The sequence shown here is derived from an EMBL/GenBank/DDBJ whole genome shotgun (WGS) entry which is preliminary data.</text>
</comment>
<dbReference type="AlphaFoldDB" id="A0A8X7MRW8"/>
<proteinExistence type="predicted"/>
<feature type="compositionally biased region" description="Low complexity" evidence="1">
    <location>
        <begin position="36"/>
        <end position="49"/>
    </location>
</feature>
<reference evidence="2" key="1">
    <citation type="submission" date="2016-04" db="EMBL/GenBank/DDBJ databases">
        <authorList>
            <person name="Nguyen H.D."/>
            <person name="Samba Siva P."/>
            <person name="Cullis J."/>
            <person name="Levesque C.A."/>
            <person name="Hambleton S."/>
        </authorList>
    </citation>
    <scope>NUCLEOTIDE SEQUENCE</scope>
    <source>
        <strain evidence="2">DAOMC 236426</strain>
    </source>
</reference>
<accession>A0A8X7MRW8</accession>
<gene>
    <name evidence="2" type="ORF">A4X06_0g4672</name>
</gene>
<dbReference type="EMBL" id="LWDE02000510">
    <property type="protein sequence ID" value="KAE8247146.1"/>
    <property type="molecule type" value="Genomic_DNA"/>
</dbReference>
<dbReference type="GO" id="GO:0016705">
    <property type="term" value="F:oxidoreductase activity, acting on paired donors, with incorporation or reduction of molecular oxygen"/>
    <property type="evidence" value="ECO:0007669"/>
    <property type="project" value="InterPro"/>
</dbReference>
<organism evidence="2 3">
    <name type="scientific">Tilletia controversa</name>
    <name type="common">dwarf bunt fungus</name>
    <dbReference type="NCBI Taxonomy" id="13291"/>
    <lineage>
        <taxon>Eukaryota</taxon>
        <taxon>Fungi</taxon>
        <taxon>Dikarya</taxon>
        <taxon>Basidiomycota</taxon>
        <taxon>Ustilaginomycotina</taxon>
        <taxon>Exobasidiomycetes</taxon>
        <taxon>Tilletiales</taxon>
        <taxon>Tilletiaceae</taxon>
        <taxon>Tilletia</taxon>
    </lineage>
</organism>
<protein>
    <submittedName>
        <fullName evidence="2">Uncharacterized protein</fullName>
    </submittedName>
</protein>
<feature type="region of interest" description="Disordered" evidence="1">
    <location>
        <begin position="32"/>
        <end position="52"/>
    </location>
</feature>
<evidence type="ECO:0000256" key="1">
    <source>
        <dbReference type="SAM" id="MobiDB-lite"/>
    </source>
</evidence>
<evidence type="ECO:0000313" key="3">
    <source>
        <dbReference type="Proteomes" id="UP000077684"/>
    </source>
</evidence>
<dbReference type="GO" id="GO:0020037">
    <property type="term" value="F:heme binding"/>
    <property type="evidence" value="ECO:0007669"/>
    <property type="project" value="InterPro"/>
</dbReference>